<dbReference type="Pfam" id="PF22599">
    <property type="entry name" value="SecDF_P1_head"/>
    <property type="match status" value="1"/>
</dbReference>
<dbReference type="Pfam" id="PF21760">
    <property type="entry name" value="SecD_1st"/>
    <property type="match status" value="1"/>
</dbReference>
<evidence type="ECO:0000256" key="9">
    <source>
        <dbReference type="HAMAP-Rule" id="MF_01463"/>
    </source>
</evidence>
<feature type="transmembrane region" description="Helical" evidence="9">
    <location>
        <begin position="473"/>
        <end position="491"/>
    </location>
</feature>
<evidence type="ECO:0000256" key="1">
    <source>
        <dbReference type="ARBA" id="ARBA00004651"/>
    </source>
</evidence>
<feature type="transmembrane region" description="Helical" evidence="9">
    <location>
        <begin position="571"/>
        <end position="593"/>
    </location>
</feature>
<comment type="caution">
    <text evidence="9">Lacks conserved residue(s) required for the propagation of feature annotation.</text>
</comment>
<evidence type="ECO:0000256" key="5">
    <source>
        <dbReference type="ARBA" id="ARBA00022927"/>
    </source>
</evidence>
<evidence type="ECO:0000256" key="3">
    <source>
        <dbReference type="ARBA" id="ARBA00022475"/>
    </source>
</evidence>
<evidence type="ECO:0000259" key="11">
    <source>
        <dbReference type="Pfam" id="PF21760"/>
    </source>
</evidence>
<evidence type="ECO:0000256" key="4">
    <source>
        <dbReference type="ARBA" id="ARBA00022692"/>
    </source>
</evidence>
<keyword evidence="14" id="KW-1185">Reference proteome</keyword>
<feature type="domain" description="Protein export membrane protein SecD/SecF C-terminal" evidence="10">
    <location>
        <begin position="458"/>
        <end position="626"/>
    </location>
</feature>
<protein>
    <recommendedName>
        <fullName evidence="9">Protein translocase subunit SecD</fullName>
    </recommendedName>
</protein>
<evidence type="ECO:0000256" key="7">
    <source>
        <dbReference type="ARBA" id="ARBA00023010"/>
    </source>
</evidence>
<proteinExistence type="inferred from homology"/>
<dbReference type="InterPro" id="IPR048631">
    <property type="entry name" value="SecD_1st"/>
</dbReference>
<keyword evidence="6 9" id="KW-1133">Transmembrane helix</keyword>
<dbReference type="SUPFAM" id="SSF82866">
    <property type="entry name" value="Multidrug efflux transporter AcrB transmembrane domain"/>
    <property type="match status" value="1"/>
</dbReference>
<evidence type="ECO:0000259" key="12">
    <source>
        <dbReference type="Pfam" id="PF22599"/>
    </source>
</evidence>
<evidence type="ECO:0000256" key="8">
    <source>
        <dbReference type="ARBA" id="ARBA00023136"/>
    </source>
</evidence>
<comment type="function">
    <text evidence="9">Part of the Sec protein translocase complex. Interacts with the SecYEG preprotein conducting channel. SecDF uses the proton motive force (PMF) to complete protein translocation after the ATP-dependent function of SecA.</text>
</comment>
<dbReference type="HAMAP" id="MF_01463_B">
    <property type="entry name" value="SecD_B"/>
    <property type="match status" value="1"/>
</dbReference>
<dbReference type="Gene3D" id="3.30.1360.200">
    <property type="match status" value="1"/>
</dbReference>
<reference evidence="13 14" key="1">
    <citation type="submission" date="2022-08" db="EMBL/GenBank/DDBJ databases">
        <title>Bacterial and archaeal communities from various locations to study Microbial Dark Matter (Phase II).</title>
        <authorList>
            <person name="Stepanauskas R."/>
        </authorList>
    </citation>
    <scope>NUCLEOTIDE SEQUENCE [LARGE SCALE GENOMIC DNA]</scope>
    <source>
        <strain evidence="13 14">PD1</strain>
    </source>
</reference>
<dbReference type="EMBL" id="JANUCP010000002">
    <property type="protein sequence ID" value="MCS3919008.1"/>
    <property type="molecule type" value="Genomic_DNA"/>
</dbReference>
<comment type="subunit">
    <text evidence="9">Forms a complex with SecF. Part of the essential Sec protein translocation apparatus which comprises SecA, SecYEG and auxiliary proteins SecDF. Other proteins may also be involved.</text>
</comment>
<comment type="caution">
    <text evidence="13">The sequence shown here is derived from an EMBL/GenBank/DDBJ whole genome shotgun (WGS) entry which is preliminary data.</text>
</comment>
<evidence type="ECO:0000313" key="14">
    <source>
        <dbReference type="Proteomes" id="UP001204798"/>
    </source>
</evidence>
<sequence length="655" mass="73579">MAAVAQRRMLITALVTLATFLVAFKPVRFGPFEEFRVELKMRYRFVEPISKLAKDQPMEQLVRDALEKAKFEKPNFVSIETVGEHLLVIEDDAAGSMSEALERQEKIDSIIRKHFPSAQLIEAERQAKGEKPLWQIGRIGIFKPAVNLRLGLDLQGGSRIVLQCRRAEFVFELDKPIDPKQREAARETITAALERRGLENFDVQVEETGKIVFVRSQATPREAESQVRLIETTLRSLYGGARELKERRQFFPLDQAKVNTVREIVERRINRYGVSEPQVYVEGTDRVVVEMPGVRNPEEALRLIGEMGELEFRSVPEKYRVEVETSPTGEKERVIFRDSEGKEVPQYQVYAESTLVVKGTELSPPTVIGYDQFGRPEVHLTFNREGARKFADFTRRNVGKHLAIWYDRECISAPVVQEPILDGRARITGIGSFEEANLLKVILDAGALPVPVSVLWRQSISPTLGIDTIHKSINAGILAAILIAAFMIGYYRLPGVLACVALTIYFLIVLAVMSLQIGDWRPVLTLPGIVGLIVSLGMAVDVNVISFERLKEELRAGRPLRIAVEAAFDRSWTAILDAHVTVLIAAAVLYYFGTGPVKGFATTLTIGTLANLFSAFFSVRGMMEWVVRTRLGERVELFRTFADVPAVQKLLTAQR</sequence>
<evidence type="ECO:0000256" key="2">
    <source>
        <dbReference type="ARBA" id="ARBA00022448"/>
    </source>
</evidence>
<keyword evidence="3 9" id="KW-1003">Cell membrane</keyword>
<evidence type="ECO:0000256" key="6">
    <source>
        <dbReference type="ARBA" id="ARBA00022989"/>
    </source>
</evidence>
<dbReference type="InterPro" id="IPR055344">
    <property type="entry name" value="SecD_SecF_C_bact"/>
</dbReference>
<feature type="domain" description="SecDF P1 head subdomain" evidence="12">
    <location>
        <begin position="346"/>
        <end position="450"/>
    </location>
</feature>
<keyword evidence="5 9" id="KW-0653">Protein transport</keyword>
<keyword evidence="4 9" id="KW-0812">Transmembrane</keyword>
<dbReference type="InterPro" id="IPR005791">
    <property type="entry name" value="SecD"/>
</dbReference>
<keyword evidence="8 9" id="KW-0472">Membrane</keyword>
<dbReference type="Gene3D" id="3.30.70.3400">
    <property type="match status" value="2"/>
</dbReference>
<dbReference type="PANTHER" id="PTHR30081">
    <property type="entry name" value="PROTEIN-EXPORT MEMBRANE PROTEIN SEC"/>
    <property type="match status" value="1"/>
</dbReference>
<feature type="transmembrane region" description="Helical" evidence="9">
    <location>
        <begin position="496"/>
        <end position="517"/>
    </location>
</feature>
<dbReference type="InterPro" id="IPR048634">
    <property type="entry name" value="SecD_SecF_C"/>
</dbReference>
<dbReference type="Proteomes" id="UP001204798">
    <property type="component" value="Unassembled WGS sequence"/>
</dbReference>
<dbReference type="InterPro" id="IPR022813">
    <property type="entry name" value="SecD/SecF_arch_bac"/>
</dbReference>
<dbReference type="PANTHER" id="PTHR30081:SF1">
    <property type="entry name" value="PROTEIN TRANSLOCASE SUBUNIT SECD"/>
    <property type="match status" value="1"/>
</dbReference>
<feature type="domain" description="Protein translocase subunit SecDF P1" evidence="11">
    <location>
        <begin position="259"/>
        <end position="315"/>
    </location>
</feature>
<gene>
    <name evidence="9" type="primary">secD</name>
    <name evidence="13" type="ORF">M2350_001408</name>
</gene>
<dbReference type="RefSeq" id="WP_259095089.1">
    <property type="nucleotide sequence ID" value="NZ_CP130454.1"/>
</dbReference>
<comment type="subcellular location">
    <subcellularLocation>
        <location evidence="1 9">Cell membrane</location>
        <topology evidence="1 9">Multi-pass membrane protein</topology>
    </subcellularLocation>
</comment>
<evidence type="ECO:0000313" key="13">
    <source>
        <dbReference type="EMBL" id="MCS3919008.1"/>
    </source>
</evidence>
<organism evidence="13 14">
    <name type="scientific">Candidatus Fervidibacter sacchari</name>
    <dbReference type="NCBI Taxonomy" id="1448929"/>
    <lineage>
        <taxon>Bacteria</taxon>
        <taxon>Candidatus Fervidibacterota</taxon>
        <taxon>Candidatus Fervidibacter</taxon>
    </lineage>
</organism>
<name>A0ABT2EM38_9BACT</name>
<dbReference type="Pfam" id="PF07549">
    <property type="entry name" value="Sec_GG"/>
    <property type="match status" value="1"/>
</dbReference>
<dbReference type="NCBIfam" id="TIGR00916">
    <property type="entry name" value="2A0604s01"/>
    <property type="match status" value="1"/>
</dbReference>
<feature type="transmembrane region" description="Helical" evidence="9">
    <location>
        <begin position="599"/>
        <end position="619"/>
    </location>
</feature>
<dbReference type="Gene3D" id="1.20.1640.10">
    <property type="entry name" value="Multidrug efflux transporter AcrB transmembrane domain"/>
    <property type="match status" value="1"/>
</dbReference>
<dbReference type="NCBIfam" id="TIGR01129">
    <property type="entry name" value="secD"/>
    <property type="match status" value="1"/>
</dbReference>
<accession>A0ABT2EM38</accession>
<evidence type="ECO:0000259" key="10">
    <source>
        <dbReference type="Pfam" id="PF02355"/>
    </source>
</evidence>
<dbReference type="InterPro" id="IPR054384">
    <property type="entry name" value="SecDF_P1_head"/>
</dbReference>
<comment type="similarity">
    <text evidence="9">Belongs to the SecD/SecF family. SecD subfamily.</text>
</comment>
<keyword evidence="7 9" id="KW-0811">Translocation</keyword>
<feature type="transmembrane region" description="Helical" evidence="9">
    <location>
        <begin position="529"/>
        <end position="550"/>
    </location>
</feature>
<dbReference type="Pfam" id="PF02355">
    <property type="entry name" value="SecD_SecF_C"/>
    <property type="match status" value="1"/>
</dbReference>
<dbReference type="InterPro" id="IPR022646">
    <property type="entry name" value="SecD/SecF_CS"/>
</dbReference>
<keyword evidence="2 9" id="KW-0813">Transport</keyword>